<gene>
    <name evidence="7" type="primary">potA</name>
    <name evidence="9" type="ORF">ACFFP0_09285</name>
</gene>
<dbReference type="Gene3D" id="2.40.50.100">
    <property type="match status" value="1"/>
</dbReference>
<comment type="catalytic activity">
    <reaction evidence="7">
        <text>ATP + H2O + polyamine-[polyamine-binding protein]Side 1 = ADP + phosphate + polyamineSide 2 + [polyamine-binding protein]Side 1.</text>
        <dbReference type="EC" id="7.6.2.11"/>
    </reaction>
</comment>
<evidence type="ECO:0000259" key="8">
    <source>
        <dbReference type="PROSITE" id="PS50893"/>
    </source>
</evidence>
<dbReference type="InterPro" id="IPR008995">
    <property type="entry name" value="Mo/tungstate-bd_C_term_dom"/>
</dbReference>
<keyword evidence="6 7" id="KW-0472">Membrane</keyword>
<evidence type="ECO:0000256" key="2">
    <source>
        <dbReference type="ARBA" id="ARBA00022475"/>
    </source>
</evidence>
<dbReference type="Pfam" id="PF00005">
    <property type="entry name" value="ABC_tran"/>
    <property type="match status" value="1"/>
</dbReference>
<evidence type="ECO:0000256" key="3">
    <source>
        <dbReference type="ARBA" id="ARBA00022741"/>
    </source>
</evidence>
<dbReference type="SMART" id="SM00382">
    <property type="entry name" value="AAA"/>
    <property type="match status" value="1"/>
</dbReference>
<dbReference type="InterPro" id="IPR003593">
    <property type="entry name" value="AAA+_ATPase"/>
</dbReference>
<comment type="subunit">
    <text evidence="7">The complex is composed of two ATP-binding proteins (PotA), two transmembrane proteins (PotB and PotC) and a solute-binding protein (PotD).</text>
</comment>
<dbReference type="InterPro" id="IPR017871">
    <property type="entry name" value="ABC_transporter-like_CS"/>
</dbReference>
<organism evidence="9 10">
    <name type="scientific">Rhizobium puerariae</name>
    <dbReference type="NCBI Taxonomy" id="1585791"/>
    <lineage>
        <taxon>Bacteria</taxon>
        <taxon>Pseudomonadati</taxon>
        <taxon>Pseudomonadota</taxon>
        <taxon>Alphaproteobacteria</taxon>
        <taxon>Hyphomicrobiales</taxon>
        <taxon>Rhizobiaceae</taxon>
        <taxon>Rhizobium/Agrobacterium group</taxon>
        <taxon>Rhizobium</taxon>
    </lineage>
</organism>
<dbReference type="GO" id="GO:0005524">
    <property type="term" value="F:ATP binding"/>
    <property type="evidence" value="ECO:0007669"/>
    <property type="project" value="UniProtKB-KW"/>
</dbReference>
<keyword evidence="10" id="KW-1185">Reference proteome</keyword>
<keyword evidence="4 7" id="KW-0067">ATP-binding</keyword>
<evidence type="ECO:0000313" key="10">
    <source>
        <dbReference type="Proteomes" id="UP001589692"/>
    </source>
</evidence>
<comment type="function">
    <text evidence="7">Part of the ABC transporter complex PotABCD involved in spermidine/putrescine import. Responsible for energy coupling to the transport system.</text>
</comment>
<dbReference type="PROSITE" id="PS00211">
    <property type="entry name" value="ABC_TRANSPORTER_1"/>
    <property type="match status" value="1"/>
</dbReference>
<dbReference type="PROSITE" id="PS50893">
    <property type="entry name" value="ABC_TRANSPORTER_2"/>
    <property type="match status" value="1"/>
</dbReference>
<feature type="domain" description="ABC transporter" evidence="8">
    <location>
        <begin position="6"/>
        <end position="237"/>
    </location>
</feature>
<keyword evidence="2 7" id="KW-1003">Cell membrane</keyword>
<dbReference type="NCBIfam" id="TIGR01187">
    <property type="entry name" value="potA"/>
    <property type="match status" value="1"/>
</dbReference>
<dbReference type="SUPFAM" id="SSF50331">
    <property type="entry name" value="MOP-like"/>
    <property type="match status" value="1"/>
</dbReference>
<dbReference type="Proteomes" id="UP001589692">
    <property type="component" value="Unassembled WGS sequence"/>
</dbReference>
<comment type="caution">
    <text evidence="9">The sequence shown here is derived from an EMBL/GenBank/DDBJ whole genome shotgun (WGS) entry which is preliminary data.</text>
</comment>
<dbReference type="InterPro" id="IPR003439">
    <property type="entry name" value="ABC_transporter-like_ATP-bd"/>
</dbReference>
<dbReference type="InterPro" id="IPR013611">
    <property type="entry name" value="Transp-assoc_OB_typ2"/>
</dbReference>
<dbReference type="PANTHER" id="PTHR42781:SF4">
    <property type="entry name" value="SPERMIDINE_PUTRESCINE IMPORT ATP-BINDING PROTEIN POTA"/>
    <property type="match status" value="1"/>
</dbReference>
<dbReference type="InterPro" id="IPR027417">
    <property type="entry name" value="P-loop_NTPase"/>
</dbReference>
<protein>
    <recommendedName>
        <fullName evidence="7">Spermidine/putrescine import ATP-binding protein PotA</fullName>
        <ecNumber evidence="7">7.6.2.11</ecNumber>
    </recommendedName>
</protein>
<dbReference type="EMBL" id="JBHMAA010000011">
    <property type="protein sequence ID" value="MFB9949038.1"/>
    <property type="molecule type" value="Genomic_DNA"/>
</dbReference>
<name>A0ABV6AEI5_9HYPH</name>
<proteinExistence type="inferred from homology"/>
<keyword evidence="3 7" id="KW-0547">Nucleotide-binding</keyword>
<evidence type="ECO:0000256" key="4">
    <source>
        <dbReference type="ARBA" id="ARBA00022840"/>
    </source>
</evidence>
<dbReference type="Gene3D" id="3.40.50.300">
    <property type="entry name" value="P-loop containing nucleotide triphosphate hydrolases"/>
    <property type="match status" value="1"/>
</dbReference>
<dbReference type="EC" id="7.6.2.11" evidence="7"/>
<dbReference type="InterPro" id="IPR050093">
    <property type="entry name" value="ABC_SmlMolc_Importer"/>
</dbReference>
<sequence length="367" mass="39830">MKSVEVRLENLTKHYSGQVVAVDNVSLTVKAGEILALLGPSGCGKTTCLRMIAGLVDPTSGEIVVGGKPTTHTPVHRRNVGMLFQNYALFPHMTVAENVAFGLEMRGISKADREGRVKQTLDLVQLHAFGDRFPVQLSGGQQQRVALARALVIEPSMLLLDEPLGALDKGLRESMQVEIRSLQQRLGLTTIMVTHDQDEALTMADQIAVMHSGRLEQIAPAGEIYQKPTTRFVAGFIGASNFFEASVQQRSGRSARLVTASGLLLDVEDTGTIQGDKVVVTVRPEAVSVSPLAGDAGESRANSTPALVEQVVYRGFMLHYYLRLDNGDRMIAYRQTQTEGFGNAVSSAGDRVRLSWHGDSNHLIQVN</sequence>
<comment type="similarity">
    <text evidence="7">Belongs to the ABC transporter superfamily. Spermidine/putrescine importer (TC 3.A.1.11.1) family.</text>
</comment>
<dbReference type="PANTHER" id="PTHR42781">
    <property type="entry name" value="SPERMIDINE/PUTRESCINE IMPORT ATP-BINDING PROTEIN POTA"/>
    <property type="match status" value="1"/>
</dbReference>
<evidence type="ECO:0000313" key="9">
    <source>
        <dbReference type="EMBL" id="MFB9949038.1"/>
    </source>
</evidence>
<evidence type="ECO:0000256" key="5">
    <source>
        <dbReference type="ARBA" id="ARBA00022967"/>
    </source>
</evidence>
<dbReference type="Pfam" id="PF08402">
    <property type="entry name" value="TOBE_2"/>
    <property type="match status" value="1"/>
</dbReference>
<reference evidence="9 10" key="1">
    <citation type="submission" date="2024-09" db="EMBL/GenBank/DDBJ databases">
        <authorList>
            <person name="Sun Q."/>
            <person name="Mori K."/>
        </authorList>
    </citation>
    <scope>NUCLEOTIDE SEQUENCE [LARGE SCALE GENOMIC DNA]</scope>
    <source>
        <strain evidence="9 10">TBRC 4938</strain>
    </source>
</reference>
<accession>A0ABV6AEI5</accession>
<evidence type="ECO:0000256" key="7">
    <source>
        <dbReference type="RuleBase" id="RU364083"/>
    </source>
</evidence>
<dbReference type="SUPFAM" id="SSF52540">
    <property type="entry name" value="P-loop containing nucleoside triphosphate hydrolases"/>
    <property type="match status" value="1"/>
</dbReference>
<dbReference type="RefSeq" id="WP_377259428.1">
    <property type="nucleotide sequence ID" value="NZ_JBHMAA010000011.1"/>
</dbReference>
<evidence type="ECO:0000256" key="6">
    <source>
        <dbReference type="ARBA" id="ARBA00023136"/>
    </source>
</evidence>
<evidence type="ECO:0000256" key="1">
    <source>
        <dbReference type="ARBA" id="ARBA00022448"/>
    </source>
</evidence>
<keyword evidence="1 7" id="KW-0813">Transport</keyword>
<keyword evidence="5 7" id="KW-1278">Translocase</keyword>
<dbReference type="InterPro" id="IPR005893">
    <property type="entry name" value="PotA-like"/>
</dbReference>